<dbReference type="GO" id="GO:0000166">
    <property type="term" value="F:nucleotide binding"/>
    <property type="evidence" value="ECO:0007669"/>
    <property type="project" value="InterPro"/>
</dbReference>
<evidence type="ECO:0000256" key="3">
    <source>
        <dbReference type="ARBA" id="ARBA00022695"/>
    </source>
</evidence>
<accession>A0A382B798</accession>
<keyword evidence="4" id="KW-0239">DNA-directed DNA polymerase</keyword>
<sequence>IADEIQRFLNNSYDLFANKFLNLDKHYYEIKQEVIAKSTLFVTKKRYGMKIINDSGRKVNKIQVKGLDTVRSSFAVAMKNLLSKILDDILVAVPKEKIDERIFKFKKAMKAMDYDEISSPTGVKRIDKFKCSMDRETGLPVNVPGGKIISTYYEKATPVHVKASMAYNDMIDYYKIKRYPKISNGEKIKWVYLKQNPLNLPVLAYKGYDDPAKILEYIKIYIDVNKMYKQALSKKIDMFYQAMSWDNPVDKRYTLEKFF</sequence>
<gene>
    <name evidence="6" type="ORF">METZ01_LOCUS162520</name>
</gene>
<keyword evidence="3" id="KW-0548">Nucleotidyltransferase</keyword>
<dbReference type="EC" id="2.7.7.7" evidence="1"/>
<dbReference type="EMBL" id="UINC01028531">
    <property type="protein sequence ID" value="SVB09666.1"/>
    <property type="molecule type" value="Genomic_DNA"/>
</dbReference>
<name>A0A382B798_9ZZZZ</name>
<evidence type="ECO:0000256" key="4">
    <source>
        <dbReference type="ARBA" id="ARBA00022932"/>
    </source>
</evidence>
<evidence type="ECO:0000256" key="2">
    <source>
        <dbReference type="ARBA" id="ARBA00022679"/>
    </source>
</evidence>
<dbReference type="InterPro" id="IPR043502">
    <property type="entry name" value="DNA/RNA_pol_sf"/>
</dbReference>
<dbReference type="Gene3D" id="3.40.1820.10">
    <property type="entry name" value="DnaQ-like 3'-5' exonuclease"/>
    <property type="match status" value="1"/>
</dbReference>
<feature type="non-terminal residue" evidence="6">
    <location>
        <position position="1"/>
    </location>
</feature>
<proteinExistence type="predicted"/>
<evidence type="ECO:0000313" key="6">
    <source>
        <dbReference type="EMBL" id="SVB09666.1"/>
    </source>
</evidence>
<dbReference type="Pfam" id="PF00136">
    <property type="entry name" value="DNA_pol_B"/>
    <property type="match status" value="1"/>
</dbReference>
<evidence type="ECO:0000256" key="1">
    <source>
        <dbReference type="ARBA" id="ARBA00012417"/>
    </source>
</evidence>
<dbReference type="InterPro" id="IPR023211">
    <property type="entry name" value="DNA_pol_palm_dom_sf"/>
</dbReference>
<feature type="domain" description="DNA-directed DNA polymerase family B multifunctional" evidence="5">
    <location>
        <begin position="29"/>
        <end position="237"/>
    </location>
</feature>
<dbReference type="GO" id="GO:0003887">
    <property type="term" value="F:DNA-directed DNA polymerase activity"/>
    <property type="evidence" value="ECO:0007669"/>
    <property type="project" value="UniProtKB-KW"/>
</dbReference>
<protein>
    <recommendedName>
        <fullName evidence="1">DNA-directed DNA polymerase</fullName>
        <ecNumber evidence="1">2.7.7.7</ecNumber>
    </recommendedName>
</protein>
<dbReference type="GO" id="GO:0003677">
    <property type="term" value="F:DNA binding"/>
    <property type="evidence" value="ECO:0007669"/>
    <property type="project" value="InterPro"/>
</dbReference>
<organism evidence="6">
    <name type="scientific">marine metagenome</name>
    <dbReference type="NCBI Taxonomy" id="408172"/>
    <lineage>
        <taxon>unclassified sequences</taxon>
        <taxon>metagenomes</taxon>
        <taxon>ecological metagenomes</taxon>
    </lineage>
</organism>
<dbReference type="SUPFAM" id="SSF56672">
    <property type="entry name" value="DNA/RNA polymerases"/>
    <property type="match status" value="1"/>
</dbReference>
<dbReference type="Gene3D" id="3.90.1600.10">
    <property type="entry name" value="Palm domain of DNA polymerase"/>
    <property type="match status" value="1"/>
</dbReference>
<keyword evidence="2" id="KW-0808">Transferase</keyword>
<dbReference type="AlphaFoldDB" id="A0A382B798"/>
<dbReference type="InterPro" id="IPR006134">
    <property type="entry name" value="DNA-dir_DNA_pol_B_multi_dom"/>
</dbReference>
<evidence type="ECO:0000259" key="5">
    <source>
        <dbReference type="Pfam" id="PF00136"/>
    </source>
</evidence>
<reference evidence="6" key="1">
    <citation type="submission" date="2018-05" db="EMBL/GenBank/DDBJ databases">
        <authorList>
            <person name="Lanie J.A."/>
            <person name="Ng W.-L."/>
            <person name="Kazmierczak K.M."/>
            <person name="Andrzejewski T.M."/>
            <person name="Davidsen T.M."/>
            <person name="Wayne K.J."/>
            <person name="Tettelin H."/>
            <person name="Glass J.I."/>
            <person name="Rusch D."/>
            <person name="Podicherti R."/>
            <person name="Tsui H.-C.T."/>
            <person name="Winkler M.E."/>
        </authorList>
    </citation>
    <scope>NUCLEOTIDE SEQUENCE</scope>
</reference>